<evidence type="ECO:0000259" key="7">
    <source>
        <dbReference type="PROSITE" id="PS51918"/>
    </source>
</evidence>
<evidence type="ECO:0000256" key="1">
    <source>
        <dbReference type="ARBA" id="ARBA00001966"/>
    </source>
</evidence>
<keyword evidence="4" id="KW-0479">Metal-binding</keyword>
<gene>
    <name evidence="8" type="ORF">COS99_06965</name>
</gene>
<evidence type="ECO:0000313" key="8">
    <source>
        <dbReference type="EMBL" id="PIU41071.1"/>
    </source>
</evidence>
<feature type="domain" description="Radical SAM core" evidence="7">
    <location>
        <begin position="67"/>
        <end position="292"/>
    </location>
</feature>
<dbReference type="Pfam" id="PF04055">
    <property type="entry name" value="Radical_SAM"/>
    <property type="match status" value="1"/>
</dbReference>
<reference evidence="8 9" key="1">
    <citation type="submission" date="2017-09" db="EMBL/GenBank/DDBJ databases">
        <title>Depth-based differentiation of microbial function through sediment-hosted aquifers and enrichment of novel symbionts in the deep terrestrial subsurface.</title>
        <authorList>
            <person name="Probst A.J."/>
            <person name="Ladd B."/>
            <person name="Jarett J.K."/>
            <person name="Geller-Mcgrath D.E."/>
            <person name="Sieber C.M."/>
            <person name="Emerson J.B."/>
            <person name="Anantharaman K."/>
            <person name="Thomas B.C."/>
            <person name="Malmstrom R."/>
            <person name="Stieglmeier M."/>
            <person name="Klingl A."/>
            <person name="Woyke T."/>
            <person name="Ryan C.M."/>
            <person name="Banfield J.F."/>
        </authorList>
    </citation>
    <scope>NUCLEOTIDE SEQUENCE [LARGE SCALE GENOMIC DNA]</scope>
    <source>
        <strain evidence="8">CG07_land_8_20_14_0_80_42_15</strain>
    </source>
</reference>
<dbReference type="GO" id="GO:0046872">
    <property type="term" value="F:metal ion binding"/>
    <property type="evidence" value="ECO:0007669"/>
    <property type="project" value="UniProtKB-KW"/>
</dbReference>
<dbReference type="SUPFAM" id="SSF102114">
    <property type="entry name" value="Radical SAM enzymes"/>
    <property type="match status" value="1"/>
</dbReference>
<keyword evidence="3" id="KW-0949">S-adenosyl-L-methionine</keyword>
<protein>
    <submittedName>
        <fullName evidence="8">Radical SAM protein</fullName>
    </submittedName>
</protein>
<keyword evidence="2" id="KW-0004">4Fe-4S</keyword>
<evidence type="ECO:0000256" key="3">
    <source>
        <dbReference type="ARBA" id="ARBA00022691"/>
    </source>
</evidence>
<dbReference type="SFLD" id="SFLDG01067">
    <property type="entry name" value="SPASM/twitch_domain_containing"/>
    <property type="match status" value="1"/>
</dbReference>
<dbReference type="InterPro" id="IPR050377">
    <property type="entry name" value="Radical_SAM_PqqE_MftC-like"/>
</dbReference>
<dbReference type="SFLD" id="SFLDG01387">
    <property type="entry name" value="BtrN-like_SPASM_domain_contain"/>
    <property type="match status" value="1"/>
</dbReference>
<sequence length="365" mass="41416">MKFTPLPHFPNSERIKGHIKQNAFFYRFLVSIKGVILGSLGILRNQKGAKEHLFSTASFFVKSCSISGMPTNITIEPTNICNLRCPVCETGAGVLNRGKRSMTLEEFKVIADKISPFANTLMFYFMGEPFLNNDIYEMIKYAKNKEIPFVTTCTNGSFVDPEKLVESGIDEVSFQICGLTKDIHKIYRTGSDLNLVMNNLKKTICARNASKSKMRIVCGFILMKQNEHEVDDFKKYMQQIGVDEAIVIDPCVRSLDQGRNFLPSDTNHWLYDPAAFERGELKPKITLKNGCPWIYYSVAILANGDVVPCCRDANGYLVMGNILSQDMKEIWNGKHFQEFRKKVIFNRSEVDICNLCSSFGIARLR</sequence>
<dbReference type="Pfam" id="PF13186">
    <property type="entry name" value="SPASM"/>
    <property type="match status" value="1"/>
</dbReference>
<dbReference type="InterPro" id="IPR007197">
    <property type="entry name" value="rSAM"/>
</dbReference>
<evidence type="ECO:0000256" key="5">
    <source>
        <dbReference type="ARBA" id="ARBA00023004"/>
    </source>
</evidence>
<dbReference type="GO" id="GO:0003824">
    <property type="term" value="F:catalytic activity"/>
    <property type="evidence" value="ECO:0007669"/>
    <property type="project" value="InterPro"/>
</dbReference>
<dbReference type="InterPro" id="IPR023885">
    <property type="entry name" value="4Fe4S-binding_SPASM_dom"/>
</dbReference>
<dbReference type="Gene3D" id="3.20.20.70">
    <property type="entry name" value="Aldolase class I"/>
    <property type="match status" value="1"/>
</dbReference>
<dbReference type="PANTHER" id="PTHR11228:SF35">
    <property type="entry name" value="MOLYBDENUM COFACTOR BIOSYNTHESIS PROTEIN A-RELATED"/>
    <property type="match status" value="1"/>
</dbReference>
<dbReference type="InterPro" id="IPR058240">
    <property type="entry name" value="rSAM_sf"/>
</dbReference>
<organism evidence="8 9">
    <name type="scientific">Candidatus Aquitaenariimonas noxiae</name>
    <dbReference type="NCBI Taxonomy" id="1974741"/>
    <lineage>
        <taxon>Bacteria</taxon>
        <taxon>Pseudomonadati</taxon>
        <taxon>Candidatus Omnitrophota</taxon>
        <taxon>Candidatus Aquitaenariimonas</taxon>
    </lineage>
</organism>
<dbReference type="InterPro" id="IPR013785">
    <property type="entry name" value="Aldolase_TIM"/>
</dbReference>
<keyword evidence="6" id="KW-0411">Iron-sulfur</keyword>
<dbReference type="AlphaFoldDB" id="A0A2J0KR30"/>
<dbReference type="CDD" id="cd21109">
    <property type="entry name" value="SPASM"/>
    <property type="match status" value="1"/>
</dbReference>
<evidence type="ECO:0000313" key="9">
    <source>
        <dbReference type="Proteomes" id="UP000230052"/>
    </source>
</evidence>
<dbReference type="CDD" id="cd01335">
    <property type="entry name" value="Radical_SAM"/>
    <property type="match status" value="1"/>
</dbReference>
<comment type="cofactor">
    <cofactor evidence="1">
        <name>[4Fe-4S] cluster</name>
        <dbReference type="ChEBI" id="CHEBI:49883"/>
    </cofactor>
</comment>
<comment type="caution">
    <text evidence="8">The sequence shown here is derived from an EMBL/GenBank/DDBJ whole genome shotgun (WGS) entry which is preliminary data.</text>
</comment>
<accession>A0A2J0KR30</accession>
<dbReference type="Proteomes" id="UP000230052">
    <property type="component" value="Unassembled WGS sequence"/>
</dbReference>
<keyword evidence="5" id="KW-0408">Iron</keyword>
<dbReference type="PANTHER" id="PTHR11228">
    <property type="entry name" value="RADICAL SAM DOMAIN PROTEIN"/>
    <property type="match status" value="1"/>
</dbReference>
<evidence type="ECO:0000256" key="2">
    <source>
        <dbReference type="ARBA" id="ARBA00022485"/>
    </source>
</evidence>
<dbReference type="PROSITE" id="PS51918">
    <property type="entry name" value="RADICAL_SAM"/>
    <property type="match status" value="1"/>
</dbReference>
<dbReference type="GO" id="GO:0051536">
    <property type="term" value="F:iron-sulfur cluster binding"/>
    <property type="evidence" value="ECO:0007669"/>
    <property type="project" value="UniProtKB-KW"/>
</dbReference>
<dbReference type="EMBL" id="PEWV01000071">
    <property type="protein sequence ID" value="PIU41071.1"/>
    <property type="molecule type" value="Genomic_DNA"/>
</dbReference>
<evidence type="ECO:0000256" key="4">
    <source>
        <dbReference type="ARBA" id="ARBA00022723"/>
    </source>
</evidence>
<name>A0A2J0KR30_9BACT</name>
<proteinExistence type="predicted"/>
<evidence type="ECO:0000256" key="6">
    <source>
        <dbReference type="ARBA" id="ARBA00023014"/>
    </source>
</evidence>
<dbReference type="SFLD" id="SFLDS00029">
    <property type="entry name" value="Radical_SAM"/>
    <property type="match status" value="1"/>
</dbReference>
<dbReference type="InterPro" id="IPR034391">
    <property type="entry name" value="AdoMet-like_SPASM_containing"/>
</dbReference>